<comment type="caution">
    <text evidence="3">The sequence shown here is derived from an EMBL/GenBank/DDBJ whole genome shotgun (WGS) entry which is preliminary data.</text>
</comment>
<dbReference type="Gene3D" id="2.50.20.20">
    <property type="match status" value="1"/>
</dbReference>
<reference evidence="3 4" key="1">
    <citation type="submission" date="2019-06" db="EMBL/GenBank/DDBJ databases">
        <title>Aeromicrobium sp. nov., isolated from a maize field.</title>
        <authorList>
            <person name="Lin S.-Y."/>
            <person name="Tsai C.-F."/>
            <person name="Young C.-C."/>
        </authorList>
    </citation>
    <scope>NUCLEOTIDE SEQUENCE [LARGE SCALE GENOMIC DNA]</scope>
    <source>
        <strain evidence="3 4">CC-CFT486</strain>
    </source>
</reference>
<dbReference type="AlphaFoldDB" id="A0A5C8NIG8"/>
<keyword evidence="1" id="KW-0175">Coiled coil</keyword>
<accession>A0A5C8NIG8</accession>
<dbReference type="RefSeq" id="WP_147686834.1">
    <property type="nucleotide sequence ID" value="NZ_VDUX01000005.1"/>
</dbReference>
<evidence type="ECO:0000256" key="2">
    <source>
        <dbReference type="SAM" id="SignalP"/>
    </source>
</evidence>
<dbReference type="Proteomes" id="UP000321571">
    <property type="component" value="Unassembled WGS sequence"/>
</dbReference>
<evidence type="ECO:0000256" key="1">
    <source>
        <dbReference type="SAM" id="Coils"/>
    </source>
</evidence>
<protein>
    <recommendedName>
        <fullName evidence="5">LppX_LprAFG lipoprotein</fullName>
    </recommendedName>
</protein>
<evidence type="ECO:0000313" key="4">
    <source>
        <dbReference type="Proteomes" id="UP000321571"/>
    </source>
</evidence>
<organism evidence="3 4">
    <name type="scientific">Aeromicrobium terrae</name>
    <dbReference type="NCBI Taxonomy" id="2498846"/>
    <lineage>
        <taxon>Bacteria</taxon>
        <taxon>Bacillati</taxon>
        <taxon>Actinomycetota</taxon>
        <taxon>Actinomycetes</taxon>
        <taxon>Propionibacteriales</taxon>
        <taxon>Nocardioidaceae</taxon>
        <taxon>Aeromicrobium</taxon>
    </lineage>
</organism>
<feature type="chain" id="PRO_5039511035" description="LppX_LprAFG lipoprotein" evidence="2">
    <location>
        <begin position="19"/>
        <end position="285"/>
    </location>
</feature>
<evidence type="ECO:0008006" key="5">
    <source>
        <dbReference type="Google" id="ProtNLM"/>
    </source>
</evidence>
<dbReference type="EMBL" id="VDUX01000005">
    <property type="protein sequence ID" value="TXL57926.1"/>
    <property type="molecule type" value="Genomic_DNA"/>
</dbReference>
<feature type="coiled-coil region" evidence="1">
    <location>
        <begin position="211"/>
        <end position="238"/>
    </location>
</feature>
<keyword evidence="4" id="KW-1185">Reference proteome</keyword>
<gene>
    <name evidence="3" type="ORF">FHP06_11350</name>
</gene>
<name>A0A5C8NIG8_9ACTN</name>
<keyword evidence="2" id="KW-0732">Signal</keyword>
<sequence>MRAISVAAAALAAALVPASCSLLPPDDPVRVADWSVEDGSKGTAQERLDFAEGTLKIKRTATFSVRIPSAPFSTTGSFDLKREAADYTLKVKVGKVTTRVRTRLVGGRSYVQFATNDPQGSAFQQCWVRYEGDVDAAPLPYAASLVLDPVAMGVVEDEKDAVLARVRVLDALGAALPKLVTKLPEDFDPDARIPALVTLRGKTFASVTYDLVDLKKALKEQEIDLEKLSADAKDSGRDFIDNATVTVRYTGIGSKADIPKPPRRTVMTVDASKPDATPKLCADAR</sequence>
<proteinExistence type="predicted"/>
<evidence type="ECO:0000313" key="3">
    <source>
        <dbReference type="EMBL" id="TXL57926.1"/>
    </source>
</evidence>
<feature type="signal peptide" evidence="2">
    <location>
        <begin position="1"/>
        <end position="18"/>
    </location>
</feature>